<dbReference type="Gene3D" id="3.40.50.200">
    <property type="entry name" value="Peptidase S8/S53 domain"/>
    <property type="match status" value="1"/>
</dbReference>
<feature type="region of interest" description="Disordered" evidence="7">
    <location>
        <begin position="327"/>
        <end position="348"/>
    </location>
</feature>
<evidence type="ECO:0000256" key="1">
    <source>
        <dbReference type="ARBA" id="ARBA00011073"/>
    </source>
</evidence>
<evidence type="ECO:0000256" key="5">
    <source>
        <dbReference type="PROSITE-ProRule" id="PRU01240"/>
    </source>
</evidence>
<evidence type="ECO:0000256" key="7">
    <source>
        <dbReference type="SAM" id="MobiDB-lite"/>
    </source>
</evidence>
<evidence type="ECO:0000259" key="8">
    <source>
        <dbReference type="Pfam" id="PF00082"/>
    </source>
</evidence>
<feature type="domain" description="DUF7580" evidence="9">
    <location>
        <begin position="115"/>
        <end position="392"/>
    </location>
</feature>
<dbReference type="PANTHER" id="PTHR43806">
    <property type="entry name" value="PEPTIDASE S8"/>
    <property type="match status" value="1"/>
</dbReference>
<gene>
    <name evidence="10" type="ORF">HRG_05405</name>
</gene>
<evidence type="ECO:0000256" key="4">
    <source>
        <dbReference type="ARBA" id="ARBA00022825"/>
    </source>
</evidence>
<dbReference type="CDD" id="cd00306">
    <property type="entry name" value="Peptidases_S8_S53"/>
    <property type="match status" value="1"/>
</dbReference>
<comment type="caution">
    <text evidence="10">The sequence shown here is derived from an EMBL/GenBank/DDBJ whole genome shotgun (WGS) entry which is preliminary data.</text>
</comment>
<dbReference type="PANTHER" id="PTHR43806:SF11">
    <property type="entry name" value="CEREVISIN-RELATED"/>
    <property type="match status" value="1"/>
</dbReference>
<dbReference type="InterPro" id="IPR000209">
    <property type="entry name" value="Peptidase_S8/S53_dom"/>
</dbReference>
<evidence type="ECO:0000313" key="11">
    <source>
        <dbReference type="Proteomes" id="UP000824596"/>
    </source>
</evidence>
<reference evidence="10" key="1">
    <citation type="submission" date="2021-09" db="EMBL/GenBank/DDBJ databases">
        <title>A high-quality genome of the endoparasitic fungus Hirsutella rhossiliensis with a comparison of Hirsutella genomes reveals transposable elements contributing to genome size variation.</title>
        <authorList>
            <person name="Lin R."/>
            <person name="Jiao Y."/>
            <person name="Sun X."/>
            <person name="Ling J."/>
            <person name="Xie B."/>
            <person name="Cheng X."/>
        </authorList>
    </citation>
    <scope>NUCLEOTIDE SEQUENCE</scope>
    <source>
        <strain evidence="10">HR02</strain>
    </source>
</reference>
<protein>
    <submittedName>
        <fullName evidence="10">Subtilase family domain-containing protein</fullName>
    </submittedName>
</protein>
<dbReference type="PROSITE" id="PS51892">
    <property type="entry name" value="SUBTILASE"/>
    <property type="match status" value="1"/>
</dbReference>
<dbReference type="InterPro" id="IPR050131">
    <property type="entry name" value="Peptidase_S8_subtilisin-like"/>
</dbReference>
<sequence length="751" mass="83875">MLGQENDLLIRVLQIFESLIAPGATTHSEATQAYPRQHALNRAWGHLRQGSADARLDFATRCLRVKQPFMLQDYDESFAAWEEDVVARYPEDGAQLSVDDCSPLNKSRTEPSYAVWRTAQSLFKALAASTKCQCRPAHELGASLCLGTYRKPQLDDRNCFAMFLASGQYLQEAHVHIVNDSVVRFVVGDQAQPMAKKMHYRPMVVNILCEQIAKMQKMASQRLELKVERGRLLKLRSERSSFRIDKKRLPVPLQHFIREEPRSLTEKTKRILAVLLSYALLHLHGTPWLQPTWDSSQILFFYTQSSTIPLRPFIHAQLSGRQVATGLSDLGRRDPGAGSVPFDDGPDHLDPDELYPANLDPDDVKHPLPALVTFAVMLMELHFATPFQVLASNRGMEIPEGQDSCRGQLLTPTSGYTAAKFYDNERPSGAHPDEQLKSYLIWKADCRSVYKKYIDPYLQDPPQSPVKVAILDSGVDETHNALKTGQIKLKRNWTSKIKKAVHDRDGHGTFTASLVVDYAPDVELYIAKIADKALCPPAVIAEAIKTAVDDWHVDVVSMSFGYPTNKIDGYGELEKALLHAHSRNVLMFAAASNSGANLDRAYPARDPHVICIHSTDSHGNRSKFSPTALARDANLATIGEAIQSAWPVGLSDIDANPDCVQCKSGTSYATPIAVGIAAFLLQYARIHLAETAHLLKRQSRMKDVLLKVAEKTQHSICRDDYNYVALSLFEDNLFGNEKEVIDVTLGELLRR</sequence>
<evidence type="ECO:0000256" key="3">
    <source>
        <dbReference type="ARBA" id="ARBA00022801"/>
    </source>
</evidence>
<keyword evidence="11" id="KW-1185">Reference proteome</keyword>
<dbReference type="InterPro" id="IPR015500">
    <property type="entry name" value="Peptidase_S8_subtilisin-rel"/>
</dbReference>
<evidence type="ECO:0000256" key="2">
    <source>
        <dbReference type="ARBA" id="ARBA00022670"/>
    </source>
</evidence>
<dbReference type="InterPro" id="IPR036852">
    <property type="entry name" value="Peptidase_S8/S53_dom_sf"/>
</dbReference>
<dbReference type="Pfam" id="PF00082">
    <property type="entry name" value="Peptidase_S8"/>
    <property type="match status" value="1"/>
</dbReference>
<organism evidence="10 11">
    <name type="scientific">Hirsutella rhossiliensis</name>
    <dbReference type="NCBI Taxonomy" id="111463"/>
    <lineage>
        <taxon>Eukaryota</taxon>
        <taxon>Fungi</taxon>
        <taxon>Dikarya</taxon>
        <taxon>Ascomycota</taxon>
        <taxon>Pezizomycotina</taxon>
        <taxon>Sordariomycetes</taxon>
        <taxon>Hypocreomycetidae</taxon>
        <taxon>Hypocreales</taxon>
        <taxon>Ophiocordycipitaceae</taxon>
        <taxon>Hirsutella</taxon>
    </lineage>
</organism>
<dbReference type="RefSeq" id="XP_044720408.1">
    <property type="nucleotide sequence ID" value="XM_044863876.1"/>
</dbReference>
<keyword evidence="2 5" id="KW-0645">Protease</keyword>
<dbReference type="Pfam" id="PF24476">
    <property type="entry name" value="DUF7580"/>
    <property type="match status" value="1"/>
</dbReference>
<dbReference type="PROSITE" id="PS00136">
    <property type="entry name" value="SUBTILASE_ASP"/>
    <property type="match status" value="1"/>
</dbReference>
<dbReference type="GO" id="GO:0004252">
    <property type="term" value="F:serine-type endopeptidase activity"/>
    <property type="evidence" value="ECO:0007669"/>
    <property type="project" value="UniProtKB-UniRule"/>
</dbReference>
<dbReference type="InterPro" id="IPR023827">
    <property type="entry name" value="Peptidase_S8_Asp-AS"/>
</dbReference>
<dbReference type="GO" id="GO:0006508">
    <property type="term" value="P:proteolysis"/>
    <property type="evidence" value="ECO:0007669"/>
    <property type="project" value="UniProtKB-KW"/>
</dbReference>
<dbReference type="Proteomes" id="UP000824596">
    <property type="component" value="Unassembled WGS sequence"/>
</dbReference>
<proteinExistence type="inferred from homology"/>
<name>A0A9P8MX81_9HYPO</name>
<evidence type="ECO:0000259" key="9">
    <source>
        <dbReference type="Pfam" id="PF24476"/>
    </source>
</evidence>
<feature type="active site" description="Charge relay system" evidence="5">
    <location>
        <position position="667"/>
    </location>
</feature>
<dbReference type="PROSITE" id="PS00138">
    <property type="entry name" value="SUBTILASE_SER"/>
    <property type="match status" value="1"/>
</dbReference>
<dbReference type="InterPro" id="IPR023828">
    <property type="entry name" value="Peptidase_S8_Ser-AS"/>
</dbReference>
<dbReference type="GeneID" id="68354534"/>
<feature type="active site" description="Charge relay system" evidence="5">
    <location>
        <position position="507"/>
    </location>
</feature>
<dbReference type="AlphaFoldDB" id="A0A9P8MX81"/>
<comment type="similarity">
    <text evidence="1 5 6">Belongs to the peptidase S8 family.</text>
</comment>
<dbReference type="SUPFAM" id="SSF52743">
    <property type="entry name" value="Subtilisin-like"/>
    <property type="match status" value="1"/>
</dbReference>
<dbReference type="PRINTS" id="PR00723">
    <property type="entry name" value="SUBTILISIN"/>
</dbReference>
<dbReference type="OrthoDB" id="4927437at2759"/>
<accession>A0A9P8MX81</accession>
<evidence type="ECO:0000313" key="10">
    <source>
        <dbReference type="EMBL" id="KAH0962895.1"/>
    </source>
</evidence>
<dbReference type="InterPro" id="IPR056002">
    <property type="entry name" value="DUF7580"/>
</dbReference>
<dbReference type="EMBL" id="JAIZPD010000005">
    <property type="protein sequence ID" value="KAH0962895.1"/>
    <property type="molecule type" value="Genomic_DNA"/>
</dbReference>
<feature type="active site" description="Charge relay system" evidence="5">
    <location>
        <position position="472"/>
    </location>
</feature>
<keyword evidence="3 5" id="KW-0378">Hydrolase</keyword>
<feature type="domain" description="Peptidase S8/S53" evidence="8">
    <location>
        <begin position="466"/>
        <end position="712"/>
    </location>
</feature>
<keyword evidence="4 5" id="KW-0720">Serine protease</keyword>
<evidence type="ECO:0000256" key="6">
    <source>
        <dbReference type="RuleBase" id="RU003355"/>
    </source>
</evidence>